<dbReference type="InterPro" id="IPR046536">
    <property type="entry name" value="DUF6601"/>
</dbReference>
<organism evidence="1 2">
    <name type="scientific">Anthostomella pinea</name>
    <dbReference type="NCBI Taxonomy" id="933095"/>
    <lineage>
        <taxon>Eukaryota</taxon>
        <taxon>Fungi</taxon>
        <taxon>Dikarya</taxon>
        <taxon>Ascomycota</taxon>
        <taxon>Pezizomycotina</taxon>
        <taxon>Sordariomycetes</taxon>
        <taxon>Xylariomycetidae</taxon>
        <taxon>Xylariales</taxon>
        <taxon>Xylariaceae</taxon>
        <taxon>Anthostomella</taxon>
    </lineage>
</organism>
<name>A0AAI8VZJ8_9PEZI</name>
<proteinExistence type="predicted"/>
<sequence length="119" mass="13914">MPFFPSAAMASSQLSPPFRVEHQLKLDLHKDLGSSRPAHHLPGYPHIALDDRHRIWGFLDEEFCSDDLDKMADRLWWMTKQDSASISPLHRRQRVKRRAVRYESDFLHRARTQPAAPTK</sequence>
<dbReference type="Pfam" id="PF20246">
    <property type="entry name" value="DUF6601"/>
    <property type="match status" value="1"/>
</dbReference>
<accession>A0AAI8VZJ8</accession>
<keyword evidence="2" id="KW-1185">Reference proteome</keyword>
<comment type="caution">
    <text evidence="1">The sequence shown here is derived from an EMBL/GenBank/DDBJ whole genome shotgun (WGS) entry which is preliminary data.</text>
</comment>
<dbReference type="PANTHER" id="PTHR34414:SF1">
    <property type="entry name" value="SUBTILISIN-LIKE SERINE PROTEASE"/>
    <property type="match status" value="1"/>
</dbReference>
<protein>
    <submittedName>
        <fullName evidence="1">Uu.00g020770.m01.CDS01</fullName>
    </submittedName>
</protein>
<evidence type="ECO:0000313" key="1">
    <source>
        <dbReference type="EMBL" id="CAJ2513958.1"/>
    </source>
</evidence>
<dbReference type="EMBL" id="CAUWAG010000020">
    <property type="protein sequence ID" value="CAJ2513958.1"/>
    <property type="molecule type" value="Genomic_DNA"/>
</dbReference>
<dbReference type="Proteomes" id="UP001295740">
    <property type="component" value="Unassembled WGS sequence"/>
</dbReference>
<evidence type="ECO:0000313" key="2">
    <source>
        <dbReference type="Proteomes" id="UP001295740"/>
    </source>
</evidence>
<dbReference type="AlphaFoldDB" id="A0AAI8VZJ8"/>
<reference evidence="1" key="1">
    <citation type="submission" date="2023-10" db="EMBL/GenBank/DDBJ databases">
        <authorList>
            <person name="Hackl T."/>
        </authorList>
    </citation>
    <scope>NUCLEOTIDE SEQUENCE</scope>
</reference>
<dbReference type="PANTHER" id="PTHR34414">
    <property type="entry name" value="HET DOMAIN-CONTAINING PROTEIN-RELATED"/>
    <property type="match status" value="1"/>
</dbReference>
<gene>
    <name evidence="1" type="ORF">KHLLAP_LOCUS14426</name>
</gene>